<dbReference type="InterPro" id="IPR050490">
    <property type="entry name" value="Bact_solute-bd_prot1"/>
</dbReference>
<name>A0A1L8QRG4_9ENTE</name>
<dbReference type="PANTHER" id="PTHR43649">
    <property type="entry name" value="ARABINOSE-BINDING PROTEIN-RELATED"/>
    <property type="match status" value="1"/>
</dbReference>
<reference evidence="2 3" key="1">
    <citation type="submission" date="2014-12" db="EMBL/GenBank/DDBJ databases">
        <title>Draft genome sequences of 29 type strains of Enterococci.</title>
        <authorList>
            <person name="Zhong Z."/>
            <person name="Sun Z."/>
            <person name="Liu W."/>
            <person name="Zhang W."/>
            <person name="Zhang H."/>
        </authorList>
    </citation>
    <scope>NUCLEOTIDE SEQUENCE [LARGE SCALE GENOMIC DNA]</scope>
    <source>
        <strain evidence="2 3">DSM 17690</strain>
    </source>
</reference>
<dbReference type="RefSeq" id="WP_071875057.1">
    <property type="nucleotide sequence ID" value="NZ_JBHSHF010000006.1"/>
</dbReference>
<evidence type="ECO:0000313" key="2">
    <source>
        <dbReference type="EMBL" id="OJG10090.1"/>
    </source>
</evidence>
<keyword evidence="3" id="KW-1185">Reference proteome</keyword>
<keyword evidence="1" id="KW-0732">Signal</keyword>
<dbReference type="EMBL" id="JXKD01000010">
    <property type="protein sequence ID" value="OJG10090.1"/>
    <property type="molecule type" value="Genomic_DNA"/>
</dbReference>
<dbReference type="SUPFAM" id="SSF53850">
    <property type="entry name" value="Periplasmic binding protein-like II"/>
    <property type="match status" value="1"/>
</dbReference>
<dbReference type="Proteomes" id="UP000182149">
    <property type="component" value="Unassembled WGS sequence"/>
</dbReference>
<dbReference type="STRING" id="328396.RU93_GL000340"/>
<dbReference type="OrthoDB" id="9768630at2"/>
<dbReference type="PANTHER" id="PTHR43649:SF32">
    <property type="entry name" value="SUGAR BINDING SECRETED PROTEIN"/>
    <property type="match status" value="1"/>
</dbReference>
<evidence type="ECO:0000313" key="3">
    <source>
        <dbReference type="Proteomes" id="UP000182149"/>
    </source>
</evidence>
<organism evidence="2 3">
    <name type="scientific">Enterococcus aquimarinus</name>
    <dbReference type="NCBI Taxonomy" id="328396"/>
    <lineage>
        <taxon>Bacteria</taxon>
        <taxon>Bacillati</taxon>
        <taxon>Bacillota</taxon>
        <taxon>Bacilli</taxon>
        <taxon>Lactobacillales</taxon>
        <taxon>Enterococcaceae</taxon>
        <taxon>Enterococcus</taxon>
    </lineage>
</organism>
<gene>
    <name evidence="2" type="ORF">RU93_GL000340</name>
</gene>
<dbReference type="AlphaFoldDB" id="A0A1L8QRG4"/>
<feature type="signal peptide" evidence="1">
    <location>
        <begin position="1"/>
        <end position="18"/>
    </location>
</feature>
<protein>
    <submittedName>
        <fullName evidence="2">ABC transporter substrate-binding protein</fullName>
    </submittedName>
</protein>
<dbReference type="InterPro" id="IPR006059">
    <property type="entry name" value="SBP"/>
</dbReference>
<dbReference type="PROSITE" id="PS51257">
    <property type="entry name" value="PROKAR_LIPOPROTEIN"/>
    <property type="match status" value="1"/>
</dbReference>
<feature type="chain" id="PRO_5039091212" evidence="1">
    <location>
        <begin position="19"/>
        <end position="430"/>
    </location>
</feature>
<proteinExistence type="predicted"/>
<comment type="caution">
    <text evidence="2">The sequence shown here is derived from an EMBL/GenBank/DDBJ whole genome shotgun (WGS) entry which is preliminary data.</text>
</comment>
<accession>A0A1L8QRG4</accession>
<dbReference type="Pfam" id="PF13416">
    <property type="entry name" value="SBP_bac_8"/>
    <property type="match status" value="1"/>
</dbReference>
<dbReference type="Gene3D" id="3.40.190.10">
    <property type="entry name" value="Periplasmic binding protein-like II"/>
    <property type="match status" value="1"/>
</dbReference>
<sequence>MKKIFAGLLVAASLITLAGCSSGGSSDSTAQEQDKVTIWAWDETFNIRAANEAKAIYAKDNPDTTVEVVTMSQDDIVQKLNTSLASGSTDGLPNIVLIEDYRIQGYLTSYPDAFGDLTDIVSEDDFSSYKFAVNKVDDKIYGVPFDSGVTGLFYRSDYLEEAGYTEADLENINWDQFVEIARDVKEKTGRPIMHLDPSDLGAARVMMQSAGKWYTDQDGKTVTINNNEALKYGLNILATLINEQLVELVSDWDGGVQAVQSGTVATAPTGSWYSSTIKGAEDQSGKWRIAPIPSIANDANSVNASSLGGAGWYLIKDVAGEETAKDFLSITFATNKELMGTLAEEIGLVSTMVAAQETEQYQQGSEFYGGQKVFEDFSIWSEEIPSVNYGQDTYAIESILTESFQEIINGADMDTVLDSAQKQVESQLGN</sequence>
<evidence type="ECO:0000256" key="1">
    <source>
        <dbReference type="SAM" id="SignalP"/>
    </source>
</evidence>